<name>A0ABU8G1U6_9BACI</name>
<dbReference type="Proteomes" id="UP001367922">
    <property type="component" value="Unassembled WGS sequence"/>
</dbReference>
<dbReference type="EMBL" id="JBAWSV010000012">
    <property type="protein sequence ID" value="MEI4832240.1"/>
    <property type="molecule type" value="Genomic_DNA"/>
</dbReference>
<proteinExistence type="predicted"/>
<evidence type="ECO:0000313" key="2">
    <source>
        <dbReference type="Proteomes" id="UP001367922"/>
    </source>
</evidence>
<keyword evidence="2" id="KW-1185">Reference proteome</keyword>
<keyword evidence="1" id="KW-0540">Nuclease</keyword>
<dbReference type="GO" id="GO:0004519">
    <property type="term" value="F:endonuclease activity"/>
    <property type="evidence" value="ECO:0007669"/>
    <property type="project" value="UniProtKB-KW"/>
</dbReference>
<evidence type="ECO:0000313" key="1">
    <source>
        <dbReference type="EMBL" id="MEI4832240.1"/>
    </source>
</evidence>
<accession>A0ABU8G1U6</accession>
<keyword evidence="1" id="KW-0378">Hydrolase</keyword>
<feature type="non-terminal residue" evidence="1">
    <location>
        <position position="129"/>
    </location>
</feature>
<protein>
    <submittedName>
        <fullName evidence="1">RNA-guided endonuclease TnpB family protein</fullName>
    </submittedName>
</protein>
<gene>
    <name evidence="1" type="ORF">WAX78_22910</name>
</gene>
<organism evidence="1 2">
    <name type="scientific">Bacillus yunxiaonensis</name>
    <dbReference type="NCBI Taxonomy" id="3127665"/>
    <lineage>
        <taxon>Bacteria</taxon>
        <taxon>Bacillati</taxon>
        <taxon>Bacillota</taxon>
        <taxon>Bacilli</taxon>
        <taxon>Bacillales</taxon>
        <taxon>Bacillaceae</taxon>
        <taxon>Bacillus</taxon>
    </lineage>
</organism>
<sequence length="129" mass="15540">MTTENQINYKTLQIWIKKGHRMYSYFRESCQNAKNMYNTTNFYIRQVYTGLTQDKELQPLQKEVLDIISKNIEKMNDTQLLAYQKKLEKEKIKPKEKQKEVKCNLFSEPTTEKTYVDYNFLDALFKAMI</sequence>
<reference evidence="1 2" key="1">
    <citation type="submission" date="2024-01" db="EMBL/GenBank/DDBJ databases">
        <title>Seven novel Bacillus-like species.</title>
        <authorList>
            <person name="Liu G."/>
        </authorList>
    </citation>
    <scope>NUCLEOTIDE SEQUENCE [LARGE SCALE GENOMIC DNA]</scope>
    <source>
        <strain evidence="1 2">FJAT-53711</strain>
    </source>
</reference>
<comment type="caution">
    <text evidence="1">The sequence shown here is derived from an EMBL/GenBank/DDBJ whole genome shotgun (WGS) entry which is preliminary data.</text>
</comment>
<keyword evidence="1" id="KW-0255">Endonuclease</keyword>